<feature type="chain" id="PRO_5004067272" evidence="1">
    <location>
        <begin position="22"/>
        <end position="75"/>
    </location>
</feature>
<gene>
    <name evidence="2" type="ORF">DACRYDRAFT_112693</name>
</gene>
<reference evidence="2 3" key="1">
    <citation type="journal article" date="2012" name="Science">
        <title>The Paleozoic origin of enzymatic lignin decomposition reconstructed from 31 fungal genomes.</title>
        <authorList>
            <person name="Floudas D."/>
            <person name="Binder M."/>
            <person name="Riley R."/>
            <person name="Barry K."/>
            <person name="Blanchette R.A."/>
            <person name="Henrissat B."/>
            <person name="Martinez A.T."/>
            <person name="Otillar R."/>
            <person name="Spatafora J.W."/>
            <person name="Yadav J.S."/>
            <person name="Aerts A."/>
            <person name="Benoit I."/>
            <person name="Boyd A."/>
            <person name="Carlson A."/>
            <person name="Copeland A."/>
            <person name="Coutinho P.M."/>
            <person name="de Vries R.P."/>
            <person name="Ferreira P."/>
            <person name="Findley K."/>
            <person name="Foster B."/>
            <person name="Gaskell J."/>
            <person name="Glotzer D."/>
            <person name="Gorecki P."/>
            <person name="Heitman J."/>
            <person name="Hesse C."/>
            <person name="Hori C."/>
            <person name="Igarashi K."/>
            <person name="Jurgens J.A."/>
            <person name="Kallen N."/>
            <person name="Kersten P."/>
            <person name="Kohler A."/>
            <person name="Kuees U."/>
            <person name="Kumar T.K.A."/>
            <person name="Kuo A."/>
            <person name="LaButti K."/>
            <person name="Larrondo L.F."/>
            <person name="Lindquist E."/>
            <person name="Ling A."/>
            <person name="Lombard V."/>
            <person name="Lucas S."/>
            <person name="Lundell T."/>
            <person name="Martin R."/>
            <person name="McLaughlin D.J."/>
            <person name="Morgenstern I."/>
            <person name="Morin E."/>
            <person name="Murat C."/>
            <person name="Nagy L.G."/>
            <person name="Nolan M."/>
            <person name="Ohm R.A."/>
            <person name="Patyshakuliyeva A."/>
            <person name="Rokas A."/>
            <person name="Ruiz-Duenas F.J."/>
            <person name="Sabat G."/>
            <person name="Salamov A."/>
            <person name="Samejima M."/>
            <person name="Schmutz J."/>
            <person name="Slot J.C."/>
            <person name="St John F."/>
            <person name="Stenlid J."/>
            <person name="Sun H."/>
            <person name="Sun S."/>
            <person name="Syed K."/>
            <person name="Tsang A."/>
            <person name="Wiebenga A."/>
            <person name="Young D."/>
            <person name="Pisabarro A."/>
            <person name="Eastwood D.C."/>
            <person name="Martin F."/>
            <person name="Cullen D."/>
            <person name="Grigoriev I.V."/>
            <person name="Hibbett D.S."/>
        </authorList>
    </citation>
    <scope>NUCLEOTIDE SEQUENCE [LARGE SCALE GENOMIC DNA]</scope>
    <source>
        <strain evidence="2 3">DJM-731 SS1</strain>
    </source>
</reference>
<protein>
    <submittedName>
        <fullName evidence="2">Uncharacterized protein</fullName>
    </submittedName>
</protein>
<organism evidence="2 3">
    <name type="scientific">Dacryopinax primogenitus (strain DJM 731)</name>
    <name type="common">Brown rot fungus</name>
    <dbReference type="NCBI Taxonomy" id="1858805"/>
    <lineage>
        <taxon>Eukaryota</taxon>
        <taxon>Fungi</taxon>
        <taxon>Dikarya</taxon>
        <taxon>Basidiomycota</taxon>
        <taxon>Agaricomycotina</taxon>
        <taxon>Dacrymycetes</taxon>
        <taxon>Dacrymycetales</taxon>
        <taxon>Dacrymycetaceae</taxon>
        <taxon>Dacryopinax</taxon>
    </lineage>
</organism>
<evidence type="ECO:0000313" key="3">
    <source>
        <dbReference type="Proteomes" id="UP000030653"/>
    </source>
</evidence>
<keyword evidence="3" id="KW-1185">Reference proteome</keyword>
<dbReference type="Proteomes" id="UP000030653">
    <property type="component" value="Unassembled WGS sequence"/>
</dbReference>
<dbReference type="EMBL" id="JH795899">
    <property type="protein sequence ID" value="EJT96511.1"/>
    <property type="molecule type" value="Genomic_DNA"/>
</dbReference>
<feature type="signal peptide" evidence="1">
    <location>
        <begin position="1"/>
        <end position="21"/>
    </location>
</feature>
<keyword evidence="1" id="KW-0732">Signal</keyword>
<evidence type="ECO:0000256" key="1">
    <source>
        <dbReference type="SAM" id="SignalP"/>
    </source>
</evidence>
<proteinExistence type="predicted"/>
<dbReference type="HOGENOM" id="CLU_2671014_0_0_1"/>
<dbReference type="AlphaFoldDB" id="M5FTE0"/>
<accession>M5FTE0</accession>
<dbReference type="RefSeq" id="XP_040623409.1">
    <property type="nucleotide sequence ID" value="XM_040769472.1"/>
</dbReference>
<evidence type="ECO:0000313" key="2">
    <source>
        <dbReference type="EMBL" id="EJT96511.1"/>
    </source>
</evidence>
<dbReference type="GeneID" id="63684534"/>
<name>M5FTE0_DACPD</name>
<sequence length="75" mass="8211">MILPNLAILLSVSSAVWLVAAAPTPPHYVDDSSPLSLWHISTADPDLAAEPYAWSLYSTEEPEPVLATRITERPR</sequence>